<feature type="region of interest" description="Disordered" evidence="2">
    <location>
        <begin position="69"/>
        <end position="144"/>
    </location>
</feature>
<feature type="compositionally biased region" description="Acidic residues" evidence="2">
    <location>
        <begin position="1126"/>
        <end position="1149"/>
    </location>
</feature>
<feature type="compositionally biased region" description="Basic and acidic residues" evidence="2">
    <location>
        <begin position="475"/>
        <end position="484"/>
    </location>
</feature>
<reference evidence="4" key="1">
    <citation type="journal article" date="2020" name="Fungal Divers.">
        <title>Resolving the Mortierellaceae phylogeny through synthesis of multi-gene phylogenetics and phylogenomics.</title>
        <authorList>
            <person name="Vandepol N."/>
            <person name="Liber J."/>
            <person name="Desiro A."/>
            <person name="Na H."/>
            <person name="Kennedy M."/>
            <person name="Barry K."/>
            <person name="Grigoriev I.V."/>
            <person name="Miller A.N."/>
            <person name="O'Donnell K."/>
            <person name="Stajich J.E."/>
            <person name="Bonito G."/>
        </authorList>
    </citation>
    <scope>NUCLEOTIDE SEQUENCE</scope>
    <source>
        <strain evidence="4">REB-010B</strain>
    </source>
</reference>
<dbReference type="GO" id="GO:0008270">
    <property type="term" value="F:zinc ion binding"/>
    <property type="evidence" value="ECO:0007669"/>
    <property type="project" value="UniProtKB-KW"/>
</dbReference>
<feature type="region of interest" description="Disordered" evidence="2">
    <location>
        <begin position="1163"/>
        <end position="1217"/>
    </location>
</feature>
<dbReference type="OrthoDB" id="2162994at2759"/>
<dbReference type="EMBL" id="JAAAIP010000444">
    <property type="protein sequence ID" value="KAG0317047.1"/>
    <property type="molecule type" value="Genomic_DNA"/>
</dbReference>
<feature type="compositionally biased region" description="Low complexity" evidence="2">
    <location>
        <begin position="38"/>
        <end position="48"/>
    </location>
</feature>
<feature type="compositionally biased region" description="Polar residues" evidence="2">
    <location>
        <begin position="525"/>
        <end position="535"/>
    </location>
</feature>
<evidence type="ECO:0000256" key="1">
    <source>
        <dbReference type="PROSITE-ProRule" id="PRU00094"/>
    </source>
</evidence>
<feature type="compositionally biased region" description="Low complexity" evidence="2">
    <location>
        <begin position="82"/>
        <end position="113"/>
    </location>
</feature>
<feature type="region of interest" description="Disordered" evidence="2">
    <location>
        <begin position="666"/>
        <end position="724"/>
    </location>
</feature>
<dbReference type="InterPro" id="IPR000679">
    <property type="entry name" value="Znf_GATA"/>
</dbReference>
<keyword evidence="5" id="KW-1185">Reference proteome</keyword>
<dbReference type="PROSITE" id="PS50114">
    <property type="entry name" value="GATA_ZN_FINGER_2"/>
    <property type="match status" value="1"/>
</dbReference>
<feature type="region of interest" description="Disordered" evidence="2">
    <location>
        <begin position="942"/>
        <end position="1002"/>
    </location>
</feature>
<feature type="compositionally biased region" description="Polar residues" evidence="2">
    <location>
        <begin position="955"/>
        <end position="980"/>
    </location>
</feature>
<feature type="compositionally biased region" description="Low complexity" evidence="2">
    <location>
        <begin position="981"/>
        <end position="995"/>
    </location>
</feature>
<feature type="region of interest" description="Disordered" evidence="2">
    <location>
        <begin position="1076"/>
        <end position="1149"/>
    </location>
</feature>
<feature type="compositionally biased region" description="Low complexity" evidence="2">
    <location>
        <begin position="163"/>
        <end position="175"/>
    </location>
</feature>
<keyword evidence="4" id="KW-0238">DNA-binding</keyword>
<dbReference type="SUPFAM" id="SSF57716">
    <property type="entry name" value="Glucocorticoid receptor-like (DNA-binding domain)"/>
    <property type="match status" value="1"/>
</dbReference>
<dbReference type="GO" id="GO:0006355">
    <property type="term" value="P:regulation of DNA-templated transcription"/>
    <property type="evidence" value="ECO:0007669"/>
    <property type="project" value="InterPro"/>
</dbReference>
<keyword evidence="1" id="KW-0479">Metal-binding</keyword>
<comment type="caution">
    <text evidence="4">The sequence shown here is derived from an EMBL/GenBank/DDBJ whole genome shotgun (WGS) entry which is preliminary data.</text>
</comment>
<feature type="compositionally biased region" description="Low complexity" evidence="2">
    <location>
        <begin position="1193"/>
        <end position="1206"/>
    </location>
</feature>
<accession>A0A9P6US92</accession>
<dbReference type="InterPro" id="IPR013088">
    <property type="entry name" value="Znf_NHR/GATA"/>
</dbReference>
<dbReference type="CDD" id="cd00202">
    <property type="entry name" value="ZnF_GATA"/>
    <property type="match status" value="1"/>
</dbReference>
<feature type="compositionally biased region" description="Low complexity" evidence="2">
    <location>
        <begin position="814"/>
        <end position="825"/>
    </location>
</feature>
<dbReference type="Proteomes" id="UP000738325">
    <property type="component" value="Unassembled WGS sequence"/>
</dbReference>
<dbReference type="Pfam" id="PF00320">
    <property type="entry name" value="GATA"/>
    <property type="match status" value="1"/>
</dbReference>
<feature type="region of interest" description="Disordered" evidence="2">
    <location>
        <begin position="475"/>
        <end position="501"/>
    </location>
</feature>
<feature type="compositionally biased region" description="Basic residues" evidence="2">
    <location>
        <begin position="849"/>
        <end position="866"/>
    </location>
</feature>
<evidence type="ECO:0000259" key="3">
    <source>
        <dbReference type="PROSITE" id="PS50114"/>
    </source>
</evidence>
<feature type="region of interest" description="Disordered" evidence="2">
    <location>
        <begin position="800"/>
        <end position="825"/>
    </location>
</feature>
<feature type="compositionally biased region" description="Basic residues" evidence="2">
    <location>
        <begin position="176"/>
        <end position="191"/>
    </location>
</feature>
<evidence type="ECO:0000313" key="5">
    <source>
        <dbReference type="Proteomes" id="UP000738325"/>
    </source>
</evidence>
<dbReference type="Gene3D" id="3.30.50.10">
    <property type="entry name" value="Erythroid Transcription Factor GATA-1, subunit A"/>
    <property type="match status" value="1"/>
</dbReference>
<dbReference type="SMART" id="SM00401">
    <property type="entry name" value="ZnF_GATA"/>
    <property type="match status" value="1"/>
</dbReference>
<keyword evidence="1" id="KW-0862">Zinc</keyword>
<feature type="region of interest" description="Disordered" evidence="2">
    <location>
        <begin position="1"/>
        <end position="52"/>
    </location>
</feature>
<feature type="region of interest" description="Disordered" evidence="2">
    <location>
        <begin position="515"/>
        <end position="535"/>
    </location>
</feature>
<feature type="region of interest" description="Disordered" evidence="2">
    <location>
        <begin position="331"/>
        <end position="400"/>
    </location>
</feature>
<feature type="region of interest" description="Disordered" evidence="2">
    <location>
        <begin position="844"/>
        <end position="906"/>
    </location>
</feature>
<feature type="region of interest" description="Disordered" evidence="2">
    <location>
        <begin position="162"/>
        <end position="195"/>
    </location>
</feature>
<feature type="compositionally biased region" description="Basic and acidic residues" evidence="2">
    <location>
        <begin position="1115"/>
        <end position="1125"/>
    </location>
</feature>
<keyword evidence="1" id="KW-0863">Zinc-finger</keyword>
<feature type="compositionally biased region" description="Basic and acidic residues" evidence="2">
    <location>
        <begin position="615"/>
        <end position="629"/>
    </location>
</feature>
<feature type="compositionally biased region" description="Polar residues" evidence="2">
    <location>
        <begin position="134"/>
        <end position="144"/>
    </location>
</feature>
<dbReference type="GO" id="GO:0043565">
    <property type="term" value="F:sequence-specific DNA binding"/>
    <property type="evidence" value="ECO:0007669"/>
    <property type="project" value="InterPro"/>
</dbReference>
<proteinExistence type="predicted"/>
<organism evidence="4 5">
    <name type="scientific">Dissophora globulifera</name>
    <dbReference type="NCBI Taxonomy" id="979702"/>
    <lineage>
        <taxon>Eukaryota</taxon>
        <taxon>Fungi</taxon>
        <taxon>Fungi incertae sedis</taxon>
        <taxon>Mucoromycota</taxon>
        <taxon>Mortierellomycotina</taxon>
        <taxon>Mortierellomycetes</taxon>
        <taxon>Mortierellales</taxon>
        <taxon>Mortierellaceae</taxon>
        <taxon>Dissophora</taxon>
    </lineage>
</organism>
<feature type="domain" description="GATA-type" evidence="3">
    <location>
        <begin position="1218"/>
        <end position="1261"/>
    </location>
</feature>
<evidence type="ECO:0000313" key="4">
    <source>
        <dbReference type="EMBL" id="KAG0317047.1"/>
    </source>
</evidence>
<feature type="region of interest" description="Disordered" evidence="2">
    <location>
        <begin position="561"/>
        <end position="649"/>
    </location>
</feature>
<feature type="compositionally biased region" description="Polar residues" evidence="2">
    <location>
        <begin position="1167"/>
        <end position="1178"/>
    </location>
</feature>
<feature type="compositionally biased region" description="Polar residues" evidence="2">
    <location>
        <begin position="114"/>
        <end position="128"/>
    </location>
</feature>
<sequence>MSVSNIAVQPLASPLPARPSPAIQARQGASTPKRMRFSLSALQSSTSSVNAHLSQKDIEALQKKGILPSTAATADEDDSTIAATTPSSTESHSTSSSSSLSSPPPTAFTAADSQEQPQRIDVSSTSGTPFYKTTPASPQQQHTLYTKPPLPIAARVTPMITVSSSSSSSSSSLSSRSKHNARFPVSKHRSGGKIGGEDQRLVIHHRERLLPAYHHGVIEDTCSHLHVSMSAIRRHSDSSSQLAATSSATASSVFSATGGRRNPLPEDTLAFDPIRRASIATASPVVPSPLGSRTILYKASQAHTLLSLPSRTVMASEASLNSSGTIYEQRYNSSYSPAPTSDMRNFKFPADDRRSQTPPSPALPPTSASLSPVMQVRSKRKSSIPMRSPSVGHSREDDASPGVIFQLPFGTPPIPSTTAFRKASTPSMLSLSVFSAQEAGSTEDDGTGLSNDHLLPENYPSPASSRVNFVADHQRSEPLQEQDQHNQQLTRFETPPSPANRSGLGIQVQESFTEPGATHPLEPASTVTGQQQDSQAQQITFIEGDSSMSIGDIIVAEQHASAAAAQRRGEQPPIEVVEGVSSDQTPQPSSMPTPPPTSRVLPTRVMEANSQQRQESPHVDGSGNRDDNSSRASPPTPFTPAYGFSASQSVKNQRVVDSILTQKAFKASVSGTTESSAAEFTEDGLDQRSSRASSKTPSSKDADQEGSDVVDKDGEDEDDQDQALDPLGLPLWAQRHLHIRRQSLIPRPELDFVKGSGILPPASKGLVTSGGAVILSYPVLISDMVHVALDDLQAKGVALDGSDASEESEEDAEQPSASSTLSGAAGAALKGTGKFGMRAAKGAAGAKLANHKRRKGIAGQAGKRRGSSAMTAGAKEEYNQSADEYAESEDIEERTQGGGGGFMSTTAAGVYNKRRRAANNTKSSTTDAAEALLSVPTRVVPERHGPSVYRRRGSVNGSGIYSPSASPQMGYSSSAASFRQNYSNNNNAGHSSSNSNKKRLGSPVDIDTHYAFEGDGDVVMNELEDEGDDIDIEDEYDGDQHLYSGESYHHRHHHVPEHLRIPPSEVEIAVKLTKEMMESNKRRKLNGKKDHRSNSNHNNSRSALKTLKPLLDATTKADQRRAGRSDDEEEDEDEDEDNNEDDNDNDEDDYEADHRMVQVAASVKTKAGSSVSNGQANTGPGGKKGAKANSNTASGLGSAAAAGASLKQQRAPKSREGKMMTKRCEACGTTETPCWRPGYTPHSALCNSCGLRYKKSNVFCPKVGCKYIPLKTEYAAMEAERTRAGRAHLMCHKCKGPVALPVPKE</sequence>
<feature type="region of interest" description="Disordered" evidence="2">
    <location>
        <begin position="438"/>
        <end position="461"/>
    </location>
</feature>
<protein>
    <submittedName>
        <fullName evidence="4">DNA-binding transcription repressor</fullName>
    </submittedName>
</protein>
<evidence type="ECO:0000256" key="2">
    <source>
        <dbReference type="SAM" id="MobiDB-lite"/>
    </source>
</evidence>
<feature type="compositionally biased region" description="Basic residues" evidence="2">
    <location>
        <begin position="1081"/>
        <end position="1091"/>
    </location>
</feature>
<gene>
    <name evidence="4" type="primary">ASH1_2</name>
    <name evidence="4" type="ORF">BGZ99_006529</name>
</gene>
<name>A0A9P6US92_9FUNG</name>
<feature type="compositionally biased region" description="Polar residues" evidence="2">
    <location>
        <begin position="669"/>
        <end position="678"/>
    </location>
</feature>
<feature type="compositionally biased region" description="Acidic residues" evidence="2">
    <location>
        <begin position="704"/>
        <end position="722"/>
    </location>
</feature>
<feature type="compositionally biased region" description="Acidic residues" evidence="2">
    <location>
        <begin position="803"/>
        <end position="813"/>
    </location>
</feature>
<feature type="compositionally biased region" description="Polar residues" evidence="2">
    <location>
        <begin position="331"/>
        <end position="343"/>
    </location>
</feature>